<dbReference type="InterPro" id="IPR029060">
    <property type="entry name" value="PIN-like_dom_sf"/>
</dbReference>
<evidence type="ECO:0000256" key="3">
    <source>
        <dbReference type="ARBA" id="ARBA00022723"/>
    </source>
</evidence>
<keyword evidence="1 6" id="KW-1277">Toxin-antitoxin system</keyword>
<keyword evidence="4 6" id="KW-0378">Hydrolase</keyword>
<keyword evidence="6" id="KW-0800">Toxin</keyword>
<dbReference type="EC" id="3.1.-.-" evidence="6"/>
<feature type="binding site" evidence="6">
    <location>
        <position position="24"/>
    </location>
    <ligand>
        <name>Mg(2+)</name>
        <dbReference type="ChEBI" id="CHEBI:18420"/>
    </ligand>
</feature>
<dbReference type="HAMAP" id="MF_00265">
    <property type="entry name" value="VapC_Nob1"/>
    <property type="match status" value="1"/>
</dbReference>
<evidence type="ECO:0000256" key="1">
    <source>
        <dbReference type="ARBA" id="ARBA00022649"/>
    </source>
</evidence>
<dbReference type="Pfam" id="PF01850">
    <property type="entry name" value="PIN"/>
    <property type="match status" value="1"/>
</dbReference>
<comment type="similarity">
    <text evidence="6">Belongs to the PINc/VapC protein family.</text>
</comment>
<dbReference type="CDD" id="cd09873">
    <property type="entry name" value="PIN_Pae0151-like"/>
    <property type="match status" value="1"/>
</dbReference>
<keyword evidence="2 6" id="KW-0540">Nuclease</keyword>
<feature type="binding site" evidence="6">
    <location>
        <position position="112"/>
    </location>
    <ligand>
        <name>Mg(2+)</name>
        <dbReference type="ChEBI" id="CHEBI:18420"/>
    </ligand>
</feature>
<gene>
    <name evidence="6" type="primary">vapC</name>
    <name evidence="8" type="ORF">Q2T77_25045</name>
</gene>
<dbReference type="InterPro" id="IPR022907">
    <property type="entry name" value="VapC_family"/>
</dbReference>
<evidence type="ECO:0000313" key="8">
    <source>
        <dbReference type="EMBL" id="MDO1535558.1"/>
    </source>
</evidence>
<dbReference type="InterPro" id="IPR044153">
    <property type="entry name" value="PIN_Pae0151-like"/>
</dbReference>
<dbReference type="Proteomes" id="UP001169027">
    <property type="component" value="Unassembled WGS sequence"/>
</dbReference>
<comment type="caution">
    <text evidence="8">The sequence shown here is derived from an EMBL/GenBank/DDBJ whole genome shotgun (WGS) entry which is preliminary data.</text>
</comment>
<protein>
    <recommendedName>
        <fullName evidence="6">Ribonuclease VapC</fullName>
        <shortName evidence="6">RNase VapC</shortName>
        <ecNumber evidence="6">3.1.-.-</ecNumber>
    </recommendedName>
    <alternativeName>
        <fullName evidence="6">Toxin VapC</fullName>
    </alternativeName>
</protein>
<keyword evidence="5 6" id="KW-0460">Magnesium</keyword>
<organism evidence="8 9">
    <name type="scientific">Variovorax ginsengisoli</name>
    <dbReference type="NCBI Taxonomy" id="363844"/>
    <lineage>
        <taxon>Bacteria</taxon>
        <taxon>Pseudomonadati</taxon>
        <taxon>Pseudomonadota</taxon>
        <taxon>Betaproteobacteria</taxon>
        <taxon>Burkholderiales</taxon>
        <taxon>Comamonadaceae</taxon>
        <taxon>Variovorax</taxon>
    </lineage>
</organism>
<dbReference type="PANTHER" id="PTHR35901:SF1">
    <property type="entry name" value="EXONUCLEASE VAPC9"/>
    <property type="match status" value="1"/>
</dbReference>
<proteinExistence type="inferred from homology"/>
<dbReference type="Gene3D" id="3.40.50.1010">
    <property type="entry name" value="5'-nuclease"/>
    <property type="match status" value="1"/>
</dbReference>
<accession>A0ABT8S9H9</accession>
<comment type="cofactor">
    <cofactor evidence="6">
        <name>Mg(2+)</name>
        <dbReference type="ChEBI" id="CHEBI:18420"/>
    </cofactor>
</comment>
<evidence type="ECO:0000256" key="2">
    <source>
        <dbReference type="ARBA" id="ARBA00022722"/>
    </source>
</evidence>
<dbReference type="PANTHER" id="PTHR35901">
    <property type="entry name" value="RIBONUCLEASE VAPC3"/>
    <property type="match status" value="1"/>
</dbReference>
<dbReference type="InterPro" id="IPR002716">
    <property type="entry name" value="PIN_dom"/>
</dbReference>
<evidence type="ECO:0000259" key="7">
    <source>
        <dbReference type="Pfam" id="PF01850"/>
    </source>
</evidence>
<evidence type="ECO:0000313" key="9">
    <source>
        <dbReference type="Proteomes" id="UP001169027"/>
    </source>
</evidence>
<keyword evidence="9" id="KW-1185">Reference proteome</keyword>
<dbReference type="SUPFAM" id="SSF88723">
    <property type="entry name" value="PIN domain-like"/>
    <property type="match status" value="1"/>
</dbReference>
<dbReference type="EMBL" id="JAUKVY010000020">
    <property type="protein sequence ID" value="MDO1535558.1"/>
    <property type="molecule type" value="Genomic_DNA"/>
</dbReference>
<reference evidence="8" key="1">
    <citation type="submission" date="2023-06" db="EMBL/GenBank/DDBJ databases">
        <authorList>
            <person name="Jiang Y."/>
            <person name="Liu Q."/>
        </authorList>
    </citation>
    <scope>NUCLEOTIDE SEQUENCE</scope>
    <source>
        <strain evidence="8">CGMCC 1.12090</strain>
    </source>
</reference>
<dbReference type="RefSeq" id="WP_301813301.1">
    <property type="nucleotide sequence ID" value="NZ_JAUJZH010000020.1"/>
</dbReference>
<dbReference type="InterPro" id="IPR051619">
    <property type="entry name" value="TypeII_TA_RNase_PINc/VapC"/>
</dbReference>
<name>A0ABT8S9H9_9BURK</name>
<sequence>MSAPALHVAEPPAAYRLRPPMVVDCSAIVAILFDEPARDAALARLAGHALHAPNLLDHEIVSVALKKRRHSWPADSLALALADYAGYAIDLHPVDLGAQYELAVRYQLSAYDAAYLWLAAELKAPLATFDAKLAAAAQAHLSALP</sequence>
<evidence type="ECO:0000256" key="6">
    <source>
        <dbReference type="HAMAP-Rule" id="MF_00265"/>
    </source>
</evidence>
<comment type="function">
    <text evidence="6">Toxic component of a toxin-antitoxin (TA) system. An RNase.</text>
</comment>
<evidence type="ECO:0000256" key="5">
    <source>
        <dbReference type="ARBA" id="ARBA00022842"/>
    </source>
</evidence>
<feature type="domain" description="PIN" evidence="7">
    <location>
        <begin position="21"/>
        <end position="137"/>
    </location>
</feature>
<evidence type="ECO:0000256" key="4">
    <source>
        <dbReference type="ARBA" id="ARBA00022801"/>
    </source>
</evidence>
<keyword evidence="3 6" id="KW-0479">Metal-binding</keyword>